<dbReference type="GeneID" id="109776784"/>
<proteinExistence type="predicted"/>
<evidence type="ECO:0000313" key="2">
    <source>
        <dbReference type="Proteomes" id="UP000015105"/>
    </source>
</evidence>
<reference evidence="1" key="4">
    <citation type="submission" date="2019-03" db="UniProtKB">
        <authorList>
            <consortium name="EnsemblPlants"/>
        </authorList>
    </citation>
    <scope>IDENTIFICATION</scope>
</reference>
<dbReference type="KEGG" id="ats:109776784"/>
<dbReference type="Proteomes" id="UP000015105">
    <property type="component" value="Chromosome 3D"/>
</dbReference>
<reference evidence="2" key="2">
    <citation type="journal article" date="2017" name="Nat. Plants">
        <title>The Aegilops tauschii genome reveals multiple impacts of transposons.</title>
        <authorList>
            <person name="Zhao G."/>
            <person name="Zou C."/>
            <person name="Li K."/>
            <person name="Wang K."/>
            <person name="Li T."/>
            <person name="Gao L."/>
            <person name="Zhang X."/>
            <person name="Wang H."/>
            <person name="Yang Z."/>
            <person name="Liu X."/>
            <person name="Jiang W."/>
            <person name="Mao L."/>
            <person name="Kong X."/>
            <person name="Jiao Y."/>
            <person name="Jia J."/>
        </authorList>
    </citation>
    <scope>NUCLEOTIDE SEQUENCE [LARGE SCALE GENOMIC DNA]</scope>
    <source>
        <strain evidence="2">cv. AL8/78</strain>
    </source>
</reference>
<dbReference type="AlphaFoldDB" id="A0A453E886"/>
<dbReference type="Gramene" id="AET3Gv20254400.1">
    <property type="protein sequence ID" value="AET3Gv20254400.1"/>
    <property type="gene ID" value="AET3Gv20254400"/>
</dbReference>
<accession>A0A453E886</accession>
<keyword evidence="2" id="KW-1185">Reference proteome</keyword>
<sequence length="509" mass="58137">MNDMARDAYAALSAEKDPLKQKCLKLLLTHDIRGTRSFYQYKAFELVPSRSSVFKIDFEHVLQEGYLDVAIKIWEDNEAGNGFGYLRKTVVDFLKTQCLFEKEVIDVVDIGYDHFPLVMQPFSKYKPEELMKEDNSLFGQSNNLVNARFRGRQIIISAHEHARENHAAGRTWGGHFDASKIYIIEFSCHKIWCRILATTTEFTPANQVLDVKQIHKSMAGQYEINGSSPPHFECLQVDIDGLNANSAVNTSIMEYFPYHVAFMPDGANKHFTEELHNITEGVWMDVDDLKVYNHIFESELTDVSDWRDDYSSLADPVLRGVYNYEHTALEMSQGQRIQQNLAQPQQAQVELVMPQQVQETVRQQFHVGLVQPQQAEYELGMSQQVEPVNQRQQAQVGLVQQTVTTVEGTSEASTSAGKSKRFKRTLKGKLTCKRHLLVHVRSYMVGKRPLVGLFQAETYAAKRNPVLGEIFSLLFKGKTMHLGGHLAPLLVLYRALRDTDEERQVCQVR</sequence>
<protein>
    <submittedName>
        <fullName evidence="1">Uncharacterized protein</fullName>
    </submittedName>
</protein>
<reference evidence="1" key="3">
    <citation type="journal article" date="2017" name="Nature">
        <title>Genome sequence of the progenitor of the wheat D genome Aegilops tauschii.</title>
        <authorList>
            <person name="Luo M.C."/>
            <person name="Gu Y.Q."/>
            <person name="Puiu D."/>
            <person name="Wang H."/>
            <person name="Twardziok S.O."/>
            <person name="Deal K.R."/>
            <person name="Huo N."/>
            <person name="Zhu T."/>
            <person name="Wang L."/>
            <person name="Wang Y."/>
            <person name="McGuire P.E."/>
            <person name="Liu S."/>
            <person name="Long H."/>
            <person name="Ramasamy R.K."/>
            <person name="Rodriguez J.C."/>
            <person name="Van S.L."/>
            <person name="Yuan L."/>
            <person name="Wang Z."/>
            <person name="Xia Z."/>
            <person name="Xiao L."/>
            <person name="Anderson O.D."/>
            <person name="Ouyang S."/>
            <person name="Liang Y."/>
            <person name="Zimin A.V."/>
            <person name="Pertea G."/>
            <person name="Qi P."/>
            <person name="Bennetzen J.L."/>
            <person name="Dai X."/>
            <person name="Dawson M.W."/>
            <person name="Muller H.G."/>
            <person name="Kugler K."/>
            <person name="Rivarola-Duarte L."/>
            <person name="Spannagl M."/>
            <person name="Mayer K.F.X."/>
            <person name="Lu F.H."/>
            <person name="Bevan M.W."/>
            <person name="Leroy P."/>
            <person name="Li P."/>
            <person name="You F.M."/>
            <person name="Sun Q."/>
            <person name="Liu Z."/>
            <person name="Lyons E."/>
            <person name="Wicker T."/>
            <person name="Salzberg S.L."/>
            <person name="Devos K.M."/>
            <person name="Dvorak J."/>
        </authorList>
    </citation>
    <scope>NUCLEOTIDE SEQUENCE [LARGE SCALE GENOMIC DNA]</scope>
    <source>
        <strain evidence="1">cv. AL8/78</strain>
    </source>
</reference>
<dbReference type="EnsemblPlants" id="AET3Gv20254400.1">
    <property type="protein sequence ID" value="AET3Gv20254400.1"/>
    <property type="gene ID" value="AET3Gv20254400"/>
</dbReference>
<reference evidence="2" key="1">
    <citation type="journal article" date="2014" name="Science">
        <title>Ancient hybridizations among the ancestral genomes of bread wheat.</title>
        <authorList>
            <consortium name="International Wheat Genome Sequencing Consortium,"/>
            <person name="Marcussen T."/>
            <person name="Sandve S.R."/>
            <person name="Heier L."/>
            <person name="Spannagl M."/>
            <person name="Pfeifer M."/>
            <person name="Jakobsen K.S."/>
            <person name="Wulff B.B."/>
            <person name="Steuernagel B."/>
            <person name="Mayer K.F."/>
            <person name="Olsen O.A."/>
        </authorList>
    </citation>
    <scope>NUCLEOTIDE SEQUENCE [LARGE SCALE GENOMIC DNA]</scope>
    <source>
        <strain evidence="2">cv. AL8/78</strain>
    </source>
</reference>
<organism evidence="1 2">
    <name type="scientific">Aegilops tauschii subsp. strangulata</name>
    <name type="common">Goatgrass</name>
    <dbReference type="NCBI Taxonomy" id="200361"/>
    <lineage>
        <taxon>Eukaryota</taxon>
        <taxon>Viridiplantae</taxon>
        <taxon>Streptophyta</taxon>
        <taxon>Embryophyta</taxon>
        <taxon>Tracheophyta</taxon>
        <taxon>Spermatophyta</taxon>
        <taxon>Magnoliopsida</taxon>
        <taxon>Liliopsida</taxon>
        <taxon>Poales</taxon>
        <taxon>Poaceae</taxon>
        <taxon>BOP clade</taxon>
        <taxon>Pooideae</taxon>
        <taxon>Triticodae</taxon>
        <taxon>Triticeae</taxon>
        <taxon>Triticinae</taxon>
        <taxon>Aegilops</taxon>
    </lineage>
</organism>
<name>A0A453E886_AEGTS</name>
<reference evidence="1" key="5">
    <citation type="journal article" date="2021" name="G3 (Bethesda)">
        <title>Aegilops tauschii genome assembly Aet v5.0 features greater sequence contiguity and improved annotation.</title>
        <authorList>
            <person name="Wang L."/>
            <person name="Zhu T."/>
            <person name="Rodriguez J.C."/>
            <person name="Deal K.R."/>
            <person name="Dubcovsky J."/>
            <person name="McGuire P.E."/>
            <person name="Lux T."/>
            <person name="Spannagl M."/>
            <person name="Mayer K.F.X."/>
            <person name="Baldrich P."/>
            <person name="Meyers B.C."/>
            <person name="Huo N."/>
            <person name="Gu Y.Q."/>
            <person name="Zhou H."/>
            <person name="Devos K.M."/>
            <person name="Bennetzen J.L."/>
            <person name="Unver T."/>
            <person name="Budak H."/>
            <person name="Gulick P.J."/>
            <person name="Galiba G."/>
            <person name="Kalapos B."/>
            <person name="Nelson D.R."/>
            <person name="Li P."/>
            <person name="You F.M."/>
            <person name="Luo M.C."/>
            <person name="Dvorak J."/>
        </authorList>
    </citation>
    <scope>NUCLEOTIDE SEQUENCE [LARGE SCALE GENOMIC DNA]</scope>
    <source>
        <strain evidence="1">cv. AL8/78</strain>
    </source>
</reference>
<dbReference type="RefSeq" id="XP_020191036.1">
    <property type="nucleotide sequence ID" value="XM_020335447.4"/>
</dbReference>
<dbReference type="OMA" id="FQAETYA"/>
<dbReference type="OrthoDB" id="603203at2759"/>
<evidence type="ECO:0000313" key="1">
    <source>
        <dbReference type="EnsemblPlants" id="AET3Gv20254400.1"/>
    </source>
</evidence>